<evidence type="ECO:0008006" key="4">
    <source>
        <dbReference type="Google" id="ProtNLM"/>
    </source>
</evidence>
<organism evidence="2 3">
    <name type="scientific">Cercophora samala</name>
    <dbReference type="NCBI Taxonomy" id="330535"/>
    <lineage>
        <taxon>Eukaryota</taxon>
        <taxon>Fungi</taxon>
        <taxon>Dikarya</taxon>
        <taxon>Ascomycota</taxon>
        <taxon>Pezizomycotina</taxon>
        <taxon>Sordariomycetes</taxon>
        <taxon>Sordariomycetidae</taxon>
        <taxon>Sordariales</taxon>
        <taxon>Lasiosphaeriaceae</taxon>
        <taxon>Cercophora</taxon>
    </lineage>
</organism>
<dbReference type="AlphaFoldDB" id="A0AA39ZII4"/>
<evidence type="ECO:0000313" key="2">
    <source>
        <dbReference type="EMBL" id="KAK0671655.1"/>
    </source>
</evidence>
<feature type="chain" id="PRO_5041434862" description="Antifreeze protein" evidence="1">
    <location>
        <begin position="18"/>
        <end position="166"/>
    </location>
</feature>
<gene>
    <name evidence="2" type="ORF">QBC41DRAFT_48743</name>
</gene>
<evidence type="ECO:0000256" key="1">
    <source>
        <dbReference type="SAM" id="SignalP"/>
    </source>
</evidence>
<evidence type="ECO:0000313" key="3">
    <source>
        <dbReference type="Proteomes" id="UP001174997"/>
    </source>
</evidence>
<dbReference type="Proteomes" id="UP001174997">
    <property type="component" value="Unassembled WGS sequence"/>
</dbReference>
<sequence>MQTKTLLLATMASVASARFGQEGLIQSVIQALGAFGPPGAAGTLAGQTPSVLLAGASACAKLELADEIVATLGNDPQVIAGAAALVAAEKNFNPFAVDIPTICSNAALPATPELRGIIPLVDPAVDGADVQNANSAASLQAPLADAGLSVADISRAGGFENFEEQA</sequence>
<protein>
    <recommendedName>
        <fullName evidence="4">Antifreeze protein</fullName>
    </recommendedName>
</protein>
<comment type="caution">
    <text evidence="2">The sequence shown here is derived from an EMBL/GenBank/DDBJ whole genome shotgun (WGS) entry which is preliminary data.</text>
</comment>
<feature type="signal peptide" evidence="1">
    <location>
        <begin position="1"/>
        <end position="17"/>
    </location>
</feature>
<name>A0AA39ZII4_9PEZI</name>
<keyword evidence="1" id="KW-0732">Signal</keyword>
<accession>A0AA39ZII4</accession>
<proteinExistence type="predicted"/>
<reference evidence="2" key="1">
    <citation type="submission" date="2023-06" db="EMBL/GenBank/DDBJ databases">
        <title>Genome-scale phylogeny and comparative genomics of the fungal order Sordariales.</title>
        <authorList>
            <consortium name="Lawrence Berkeley National Laboratory"/>
            <person name="Hensen N."/>
            <person name="Bonometti L."/>
            <person name="Westerberg I."/>
            <person name="Brannstrom I.O."/>
            <person name="Guillou S."/>
            <person name="Cros-Aarteil S."/>
            <person name="Calhoun S."/>
            <person name="Haridas S."/>
            <person name="Kuo A."/>
            <person name="Mondo S."/>
            <person name="Pangilinan J."/>
            <person name="Riley R."/>
            <person name="Labutti K."/>
            <person name="Andreopoulos B."/>
            <person name="Lipzen A."/>
            <person name="Chen C."/>
            <person name="Yanf M."/>
            <person name="Daum C."/>
            <person name="Ng V."/>
            <person name="Clum A."/>
            <person name="Steindorff A."/>
            <person name="Ohm R."/>
            <person name="Martin F."/>
            <person name="Silar P."/>
            <person name="Natvig D."/>
            <person name="Lalanne C."/>
            <person name="Gautier V."/>
            <person name="Ament-Velasquez S.L."/>
            <person name="Kruys A."/>
            <person name="Hutchinson M.I."/>
            <person name="Powell A.J."/>
            <person name="Barry K."/>
            <person name="Miller A.N."/>
            <person name="Grigoriev I.V."/>
            <person name="Debuchy R."/>
            <person name="Gladieux P."/>
            <person name="Thoren M.H."/>
            <person name="Johannesson H."/>
        </authorList>
    </citation>
    <scope>NUCLEOTIDE SEQUENCE</scope>
    <source>
        <strain evidence="2">CBS 307.81</strain>
    </source>
</reference>
<dbReference type="EMBL" id="JAULSY010000019">
    <property type="protein sequence ID" value="KAK0671655.1"/>
    <property type="molecule type" value="Genomic_DNA"/>
</dbReference>
<keyword evidence="3" id="KW-1185">Reference proteome</keyword>